<dbReference type="Pfam" id="PF24924">
    <property type="entry name" value="DUF7745"/>
    <property type="match status" value="1"/>
</dbReference>
<evidence type="ECO:0000313" key="2">
    <source>
        <dbReference type="EMBL" id="KAG5570598.1"/>
    </source>
</evidence>
<accession>A0A9J5W6B9</accession>
<gene>
    <name evidence="2" type="ORF">H5410_060364</name>
</gene>
<dbReference type="EMBL" id="JACXVP010000012">
    <property type="protein sequence ID" value="KAG5570598.1"/>
    <property type="molecule type" value="Genomic_DNA"/>
</dbReference>
<reference evidence="2 3" key="1">
    <citation type="submission" date="2020-09" db="EMBL/GenBank/DDBJ databases">
        <title>De no assembly of potato wild relative species, Solanum commersonii.</title>
        <authorList>
            <person name="Cho K."/>
        </authorList>
    </citation>
    <scope>NUCLEOTIDE SEQUENCE [LARGE SCALE GENOMIC DNA]</scope>
    <source>
        <strain evidence="2">LZ3.2</strain>
        <tissue evidence="2">Leaf</tissue>
    </source>
</reference>
<comment type="caution">
    <text evidence="2">The sequence shown here is derived from an EMBL/GenBank/DDBJ whole genome shotgun (WGS) entry which is preliminary data.</text>
</comment>
<protein>
    <recommendedName>
        <fullName evidence="1">DUF7745 domain-containing protein</fullName>
    </recommendedName>
</protein>
<dbReference type="AlphaFoldDB" id="A0A9J5W6B9"/>
<dbReference type="InterPro" id="IPR056647">
    <property type="entry name" value="DUF7745"/>
</dbReference>
<evidence type="ECO:0000259" key="1">
    <source>
        <dbReference type="Pfam" id="PF24924"/>
    </source>
</evidence>
<sequence length="182" mass="20917">MGDYEQRRVKYHLGHLVHLMKIYPRRIVIDALSPFWDPKNNMFQFSNFELTPTLEEIASFIGKGSSIWGVDLHRKRLVIPKSVDGNKFILDWSNHVSTHKERVAQRLPTLCPALGYAHGGPHRTSTFSFDSGDILNISFGSIISEKKEMVVEKDKGKVQKLVVVDALRDYRSFVMGDQRPKY</sequence>
<proteinExistence type="predicted"/>
<keyword evidence="3" id="KW-1185">Reference proteome</keyword>
<organism evidence="2 3">
    <name type="scientific">Solanum commersonii</name>
    <name type="common">Commerson's wild potato</name>
    <name type="synonym">Commerson's nightshade</name>
    <dbReference type="NCBI Taxonomy" id="4109"/>
    <lineage>
        <taxon>Eukaryota</taxon>
        <taxon>Viridiplantae</taxon>
        <taxon>Streptophyta</taxon>
        <taxon>Embryophyta</taxon>
        <taxon>Tracheophyta</taxon>
        <taxon>Spermatophyta</taxon>
        <taxon>Magnoliopsida</taxon>
        <taxon>eudicotyledons</taxon>
        <taxon>Gunneridae</taxon>
        <taxon>Pentapetalae</taxon>
        <taxon>asterids</taxon>
        <taxon>lamiids</taxon>
        <taxon>Solanales</taxon>
        <taxon>Solanaceae</taxon>
        <taxon>Solanoideae</taxon>
        <taxon>Solaneae</taxon>
        <taxon>Solanum</taxon>
    </lineage>
</organism>
<evidence type="ECO:0000313" key="3">
    <source>
        <dbReference type="Proteomes" id="UP000824120"/>
    </source>
</evidence>
<dbReference type="Proteomes" id="UP000824120">
    <property type="component" value="Chromosome 12"/>
</dbReference>
<name>A0A9J5W6B9_SOLCO</name>
<feature type="domain" description="DUF7745" evidence="1">
    <location>
        <begin position="7"/>
        <end position="62"/>
    </location>
</feature>